<keyword evidence="1" id="KW-0812">Transmembrane</keyword>
<dbReference type="InterPro" id="IPR025403">
    <property type="entry name" value="TgpA-like_C"/>
</dbReference>
<keyword evidence="1" id="KW-1133">Transmembrane helix</keyword>
<dbReference type="PANTHER" id="PTHR42736">
    <property type="entry name" value="PROTEIN-GLUTAMINE GAMMA-GLUTAMYLTRANSFERASE"/>
    <property type="match status" value="1"/>
</dbReference>
<name>A0A1E2UMP7_9GAMM</name>
<comment type="caution">
    <text evidence="3">The sequence shown here is derived from an EMBL/GenBank/DDBJ whole genome shotgun (WGS) entry which is preliminary data.</text>
</comment>
<dbReference type="Pfam" id="PF01841">
    <property type="entry name" value="Transglut_core"/>
    <property type="match status" value="1"/>
</dbReference>
<dbReference type="SUPFAM" id="SSF54001">
    <property type="entry name" value="Cysteine proteinases"/>
    <property type="match status" value="1"/>
</dbReference>
<evidence type="ECO:0000259" key="2">
    <source>
        <dbReference type="SMART" id="SM00460"/>
    </source>
</evidence>
<organism evidence="3 4">
    <name type="scientific">Candidatus Thiodiazotropha endoloripes</name>
    <dbReference type="NCBI Taxonomy" id="1818881"/>
    <lineage>
        <taxon>Bacteria</taxon>
        <taxon>Pseudomonadati</taxon>
        <taxon>Pseudomonadota</taxon>
        <taxon>Gammaproteobacteria</taxon>
        <taxon>Chromatiales</taxon>
        <taxon>Sedimenticolaceae</taxon>
        <taxon>Candidatus Thiodiazotropha</taxon>
    </lineage>
</organism>
<dbReference type="EMBL" id="LVJZ01000003">
    <property type="protein sequence ID" value="ODB96026.1"/>
    <property type="molecule type" value="Genomic_DNA"/>
</dbReference>
<feature type="transmembrane region" description="Helical" evidence="1">
    <location>
        <begin position="107"/>
        <end position="124"/>
    </location>
</feature>
<dbReference type="Pfam" id="PF11992">
    <property type="entry name" value="TgpA_N"/>
    <property type="match status" value="1"/>
</dbReference>
<gene>
    <name evidence="3" type="ORF">A3196_04175</name>
</gene>
<dbReference type="InterPro" id="IPR038765">
    <property type="entry name" value="Papain-like_cys_pep_sf"/>
</dbReference>
<evidence type="ECO:0000256" key="1">
    <source>
        <dbReference type="SAM" id="Phobius"/>
    </source>
</evidence>
<protein>
    <recommendedName>
        <fullName evidence="2">Transglutaminase-like domain-containing protein</fullName>
    </recommendedName>
</protein>
<dbReference type="STRING" id="1818881.A3196_04175"/>
<dbReference type="InterPro" id="IPR021878">
    <property type="entry name" value="TgpA_N"/>
</dbReference>
<dbReference type="InterPro" id="IPR002931">
    <property type="entry name" value="Transglutaminase-like"/>
</dbReference>
<feature type="transmembrane region" description="Helical" evidence="1">
    <location>
        <begin position="546"/>
        <end position="569"/>
    </location>
</feature>
<dbReference type="InterPro" id="IPR052901">
    <property type="entry name" value="Bact_TGase-like"/>
</dbReference>
<dbReference type="Proteomes" id="UP000094849">
    <property type="component" value="Unassembled WGS sequence"/>
</dbReference>
<reference evidence="3 4" key="1">
    <citation type="submission" date="2016-03" db="EMBL/GenBank/DDBJ databases">
        <title>Chemosynthetic sulphur-oxidizing symbionts of marine invertebrate animals are capable of nitrogen fixation.</title>
        <authorList>
            <person name="Petersen J.M."/>
            <person name="Kemper A."/>
            <person name="Gruber-Vodicka H."/>
            <person name="Cardini U."/>
            <person name="Geest Mvander."/>
            <person name="Kleiner M."/>
            <person name="Bulgheresi S."/>
            <person name="Fussmann M."/>
            <person name="Herbold C."/>
            <person name="Seah B.K.B."/>
            <person name="Antony C.Paul."/>
            <person name="Liu D."/>
            <person name="Belitz A."/>
            <person name="Weber M."/>
        </authorList>
    </citation>
    <scope>NUCLEOTIDE SEQUENCE [LARGE SCALE GENOMIC DNA]</scope>
    <source>
        <strain evidence="3">G_D</strain>
    </source>
</reference>
<dbReference type="Gene3D" id="3.10.620.30">
    <property type="match status" value="1"/>
</dbReference>
<dbReference type="AlphaFoldDB" id="A0A1E2UMP7"/>
<proteinExistence type="predicted"/>
<feature type="domain" description="Transglutaminase-like" evidence="2">
    <location>
        <begin position="398"/>
        <end position="469"/>
    </location>
</feature>
<feature type="transmembrane region" description="Helical" evidence="1">
    <location>
        <begin position="60"/>
        <end position="79"/>
    </location>
</feature>
<dbReference type="SMART" id="SM00460">
    <property type="entry name" value="TGc"/>
    <property type="match status" value="1"/>
</dbReference>
<dbReference type="Pfam" id="PF13559">
    <property type="entry name" value="DUF4129"/>
    <property type="match status" value="1"/>
</dbReference>
<sequence length="660" mass="75804">MQIADHSLTARQHLMVTLCAGLAIVPHALHVPLPISLFLIVLFVWRLVALRYPQFQPGRWLLVVATLGGVILTFSQYHTLIGRDAGVGLLTVMMMLKILEVQKRQDLYVAVFISYFVIITHFLFDQSMMMALYLLSVMVCLTALLIEINRIKPSATTLDPFVRTAIITLQAIPIAIVLFVIFPRLNQPLWNLGIGSSGTTGLSDRVTPGQIAELIESPEVAFRVSFDREVPPVEQRYWRGLVIWDTDGLSWFNRKEQVVERHIQLKAHGEHSYEVFLEAHQKRWLYALDLPVSSKQNFRLSQDLILQRREPVRQSLTYQVRSTTEQQNRVVLPGMLQRALELPDNVTQRQFELVEGWRRSATTSREIVDLALAHFNNQPFVYTLTPPRYLDNPIDQFLFDTQEGFCEHYATSFAQLMRIAGIPTRLVLGYQGGEFNELGDYYIIRQYDAHAWTEVWLEESGWLRVDPTAAVAPERIRFQLRNDFGAEGSPAMFQLDELGMVGSSLRRFAHMLDNANIQWRRWIIGYSREHQFSMMRNFGFDRLTPLQWSLITIGLIAIPLLLVALRLVLSGRKQPLAEIVAYNQYCKKLARLGISRKTYEGPMDYAKRAIAERPDLTAPISRITALYIKLRYGPDADKSQLKKLLQQVRQFRPGRQKPGA</sequence>
<accession>A0A1E2UMP7</accession>
<dbReference type="OrthoDB" id="9804872at2"/>
<keyword evidence="1" id="KW-0472">Membrane</keyword>
<dbReference type="RefSeq" id="WP_069015295.1">
    <property type="nucleotide sequence ID" value="NZ_LVJW01000006.1"/>
</dbReference>
<feature type="transmembrane region" description="Helical" evidence="1">
    <location>
        <begin position="130"/>
        <end position="149"/>
    </location>
</feature>
<dbReference type="PANTHER" id="PTHR42736:SF1">
    <property type="entry name" value="PROTEIN-GLUTAMINE GAMMA-GLUTAMYLTRANSFERASE"/>
    <property type="match status" value="1"/>
</dbReference>
<evidence type="ECO:0000313" key="3">
    <source>
        <dbReference type="EMBL" id="ODB96026.1"/>
    </source>
</evidence>
<evidence type="ECO:0000313" key="4">
    <source>
        <dbReference type="Proteomes" id="UP000094849"/>
    </source>
</evidence>
<keyword evidence="4" id="KW-1185">Reference proteome</keyword>
<feature type="transmembrane region" description="Helical" evidence="1">
    <location>
        <begin position="161"/>
        <end position="182"/>
    </location>
</feature>